<protein>
    <submittedName>
        <fullName evidence="1">Uncharacterized protein</fullName>
    </submittedName>
</protein>
<sequence length="178" mass="20453">MCDACKTPWDNCPEFWAELAEKAPGVLATARLIDALPGLMVTNAGDPSHDKDPQCWFVTWQLLPWAPNMPIYDHGPHRDAWISTEWLIWYASDNWPKAGYDVEIEPWSPLVWSSARGTNAQFTIRAYTNRDTRRKALTPFEFDRMLIIFWNDYGHLELDWTKIPGIRDGIVESVSDAA</sequence>
<evidence type="ECO:0000313" key="2">
    <source>
        <dbReference type="Proteomes" id="UP000630887"/>
    </source>
</evidence>
<proteinExistence type="predicted"/>
<reference evidence="1 2" key="1">
    <citation type="submission" date="2021-01" db="EMBL/GenBank/DDBJ databases">
        <title>Whole genome shotgun sequence of Catellatospora coxensis NBRC 107359.</title>
        <authorList>
            <person name="Komaki H."/>
            <person name="Tamura T."/>
        </authorList>
    </citation>
    <scope>NUCLEOTIDE SEQUENCE [LARGE SCALE GENOMIC DNA]</scope>
    <source>
        <strain evidence="1 2">NBRC 107359</strain>
    </source>
</reference>
<dbReference type="EMBL" id="BONI01000002">
    <property type="protein sequence ID" value="GIG03643.1"/>
    <property type="molecule type" value="Genomic_DNA"/>
</dbReference>
<dbReference type="AlphaFoldDB" id="A0A8J3KP20"/>
<dbReference type="RefSeq" id="WP_203688118.1">
    <property type="nucleotide sequence ID" value="NZ_BAAALC010000001.1"/>
</dbReference>
<gene>
    <name evidence="1" type="ORF">Cco03nite_03430</name>
</gene>
<accession>A0A8J3KP20</accession>
<organism evidence="1 2">
    <name type="scientific">Catellatospora coxensis</name>
    <dbReference type="NCBI Taxonomy" id="310354"/>
    <lineage>
        <taxon>Bacteria</taxon>
        <taxon>Bacillati</taxon>
        <taxon>Actinomycetota</taxon>
        <taxon>Actinomycetes</taxon>
        <taxon>Micromonosporales</taxon>
        <taxon>Micromonosporaceae</taxon>
        <taxon>Catellatospora</taxon>
    </lineage>
</organism>
<evidence type="ECO:0000313" key="1">
    <source>
        <dbReference type="EMBL" id="GIG03643.1"/>
    </source>
</evidence>
<comment type="caution">
    <text evidence="1">The sequence shown here is derived from an EMBL/GenBank/DDBJ whole genome shotgun (WGS) entry which is preliminary data.</text>
</comment>
<dbReference type="Proteomes" id="UP000630887">
    <property type="component" value="Unassembled WGS sequence"/>
</dbReference>
<keyword evidence="2" id="KW-1185">Reference proteome</keyword>
<name>A0A8J3KP20_9ACTN</name>